<accession>A0A1Q8RRU2</accession>
<protein>
    <submittedName>
        <fullName evidence="1">Uncharacterized protein</fullName>
    </submittedName>
</protein>
<sequence length="13" mass="1402">MFSSANSLLASHH</sequence>
<keyword evidence="2" id="KW-1185">Reference proteome</keyword>
<reference evidence="1 2" key="1">
    <citation type="submission" date="2016-11" db="EMBL/GenBank/DDBJ databases">
        <title>Draft Genome Assembly of Colletotrichum chlorophyti a pathogen of herbaceous plants.</title>
        <authorList>
            <person name="Gan P."/>
            <person name="Narusaka M."/>
            <person name="Tsushima A."/>
            <person name="Narusaka Y."/>
            <person name="Takano Y."/>
            <person name="Shirasu K."/>
        </authorList>
    </citation>
    <scope>NUCLEOTIDE SEQUENCE [LARGE SCALE GENOMIC DNA]</scope>
    <source>
        <strain evidence="1 2">NTL11</strain>
    </source>
</reference>
<organism evidence="1 2">
    <name type="scientific">Colletotrichum chlorophyti</name>
    <dbReference type="NCBI Taxonomy" id="708187"/>
    <lineage>
        <taxon>Eukaryota</taxon>
        <taxon>Fungi</taxon>
        <taxon>Dikarya</taxon>
        <taxon>Ascomycota</taxon>
        <taxon>Pezizomycotina</taxon>
        <taxon>Sordariomycetes</taxon>
        <taxon>Hypocreomycetidae</taxon>
        <taxon>Glomerellales</taxon>
        <taxon>Glomerellaceae</taxon>
        <taxon>Colletotrichum</taxon>
    </lineage>
</organism>
<name>A0A1Q8RRU2_9PEZI</name>
<evidence type="ECO:0000313" key="1">
    <source>
        <dbReference type="EMBL" id="OLN87024.1"/>
    </source>
</evidence>
<dbReference type="EMBL" id="MPGH01000105">
    <property type="protein sequence ID" value="OLN87024.1"/>
    <property type="molecule type" value="Genomic_DNA"/>
</dbReference>
<gene>
    <name evidence="1" type="ORF">CCHL11_06534</name>
</gene>
<evidence type="ECO:0000313" key="2">
    <source>
        <dbReference type="Proteomes" id="UP000186583"/>
    </source>
</evidence>
<proteinExistence type="predicted"/>
<dbReference type="Proteomes" id="UP000186583">
    <property type="component" value="Unassembled WGS sequence"/>
</dbReference>
<comment type="caution">
    <text evidence="1">The sequence shown here is derived from an EMBL/GenBank/DDBJ whole genome shotgun (WGS) entry which is preliminary data.</text>
</comment>